<sequence length="69" mass="7563">MRSQFIARVAQLMKTGLTSPSDIYDIVQPEYAKKGSVVTYNNITSAISCVTNGWYTGEVKEADDAESVN</sequence>
<dbReference type="GeneID" id="55607851"/>
<proteinExistence type="predicted"/>
<accession>A0A2P1JU63</accession>
<evidence type="ECO:0000313" key="2">
    <source>
        <dbReference type="Proteomes" id="UP000242372"/>
    </source>
</evidence>
<dbReference type="EMBL" id="MG973030">
    <property type="protein sequence ID" value="AVO22899.1"/>
    <property type="molecule type" value="Genomic_DNA"/>
</dbReference>
<reference evidence="1 2" key="1">
    <citation type="submission" date="2018-02" db="EMBL/GenBank/DDBJ databases">
        <title>Complete Genome Sequences of Erwinia amylovora Phages vB_EamP-S2 and vB_EamM-Bue1.</title>
        <authorList>
            <person name="Knecht L.E."/>
        </authorList>
    </citation>
    <scope>NUCLEOTIDE SEQUENCE [LARGE SCALE GENOMIC DNA]</scope>
</reference>
<protein>
    <submittedName>
        <fullName evidence="1">Uncharacterized protein</fullName>
    </submittedName>
</protein>
<organism evidence="1 2">
    <name type="scientific">Erwinia phage vB_EamM-Bue1</name>
    <dbReference type="NCBI Taxonomy" id="2099338"/>
    <lineage>
        <taxon>Viruses</taxon>
        <taxon>Duplodnaviria</taxon>
        <taxon>Heunggongvirae</taxon>
        <taxon>Uroviricota</taxon>
        <taxon>Caudoviricetes</taxon>
        <taxon>Pantevenvirales</taxon>
        <taxon>Ackermannviridae</taxon>
        <taxon>Nezavisimistyvirus</taxon>
        <taxon>Nezavisimistyvirus bue1</taxon>
    </lineage>
</organism>
<evidence type="ECO:0000313" key="1">
    <source>
        <dbReference type="EMBL" id="AVO22899.1"/>
    </source>
</evidence>
<name>A0A2P1JU63_9CAUD</name>
<dbReference type="Proteomes" id="UP000242372">
    <property type="component" value="Segment"/>
</dbReference>
<dbReference type="RefSeq" id="YP_009837658.1">
    <property type="nucleotide sequence ID" value="NC_048702.1"/>
</dbReference>
<dbReference type="KEGG" id="vg:55607851"/>
<keyword evidence="2" id="KW-1185">Reference proteome</keyword>